<dbReference type="Gene3D" id="3.30.200.20">
    <property type="entry name" value="Phosphorylase Kinase, domain 1"/>
    <property type="match status" value="1"/>
</dbReference>
<dbReference type="InterPro" id="IPR011009">
    <property type="entry name" value="Kinase-like_dom_sf"/>
</dbReference>
<dbReference type="CDD" id="cd07836">
    <property type="entry name" value="STKc_Pho85"/>
    <property type="match status" value="1"/>
</dbReference>
<keyword evidence="6" id="KW-0418">Kinase</keyword>
<feature type="compositionally biased region" description="Polar residues" evidence="12">
    <location>
        <begin position="62"/>
        <end position="73"/>
    </location>
</feature>
<proteinExistence type="inferred from homology"/>
<evidence type="ECO:0000256" key="8">
    <source>
        <dbReference type="ARBA" id="ARBA00047811"/>
    </source>
</evidence>
<dbReference type="InterPro" id="IPR008271">
    <property type="entry name" value="Ser/Thr_kinase_AS"/>
</dbReference>
<evidence type="ECO:0000256" key="11">
    <source>
        <dbReference type="RuleBase" id="RU000304"/>
    </source>
</evidence>
<dbReference type="Pfam" id="PF00069">
    <property type="entry name" value="Pkinase"/>
    <property type="match status" value="1"/>
</dbReference>
<evidence type="ECO:0000256" key="2">
    <source>
        <dbReference type="ARBA" id="ARBA00012425"/>
    </source>
</evidence>
<dbReference type="InterPro" id="IPR017441">
    <property type="entry name" value="Protein_kinase_ATP_BS"/>
</dbReference>
<gene>
    <name evidence="14" type="primary">PHO85</name>
    <name evidence="14" type="ORF">LTR24_001846</name>
</gene>
<keyword evidence="15" id="KW-1185">Reference proteome</keyword>
<evidence type="ECO:0000313" key="15">
    <source>
        <dbReference type="Proteomes" id="UP001345013"/>
    </source>
</evidence>
<feature type="compositionally biased region" description="Gly residues" evidence="12">
    <location>
        <begin position="35"/>
        <end position="47"/>
    </location>
</feature>
<comment type="caution">
    <text evidence="14">The sequence shown here is derived from an EMBL/GenBank/DDBJ whole genome shotgun (WGS) entry which is preliminary data.</text>
</comment>
<evidence type="ECO:0000256" key="10">
    <source>
        <dbReference type="PROSITE-ProRule" id="PRU10141"/>
    </source>
</evidence>
<sequence>MSQQLRSNSTSSLPHRTSNSSTGPSTSSSNYTAGAGAGTGTGTGTGADTGSPAATAEREPGPSQTDSRPTQTRPRVPPAHEHDIVRRIVSPGSVLFQNQPPPPCTRDRQQQPPQPANMDRRHPSSFQQLEKLGEGTYATVYKGRNRQTGELVALKEIHLDSEEGTPSTAIREISLMKELKHENIVTLHDVIHTENKLMLVFEYMDKDLKKYMDARGDRGQLDTPTIKRFMQDLLKGTAFCHENRVLHRDLKPQNLLINTKGQLKLADFGLARAFGIPVNTFSNEVVTLWYRAPDVLLGSRTYNTSIDIWSAGCIMAEMYTGRPLFPGTTNEDQLQKIFRLMGTPSERTWPGISQLPEYKGNFPSYATQQLHILLPQVDSLGLDLIGKLLQLRPENRISAPEALRHPWFNDLPPIQGRVRAQVAEQVQQQVNSGVGGMSSGAFGTQPGMVPGARY</sequence>
<feature type="compositionally biased region" description="Low complexity" evidence="12">
    <location>
        <begin position="17"/>
        <end position="34"/>
    </location>
</feature>
<accession>A0ABR0KJK6</accession>
<evidence type="ECO:0000256" key="6">
    <source>
        <dbReference type="ARBA" id="ARBA00022777"/>
    </source>
</evidence>
<evidence type="ECO:0000256" key="1">
    <source>
        <dbReference type="ARBA" id="ARBA00006485"/>
    </source>
</evidence>
<feature type="domain" description="Protein kinase" evidence="13">
    <location>
        <begin position="126"/>
        <end position="408"/>
    </location>
</feature>
<feature type="region of interest" description="Disordered" evidence="12">
    <location>
        <begin position="434"/>
        <end position="454"/>
    </location>
</feature>
<comment type="catalytic activity">
    <reaction evidence="9">
        <text>L-seryl-[protein] + ATP = O-phospho-L-seryl-[protein] + ADP + H(+)</text>
        <dbReference type="Rhea" id="RHEA:17989"/>
        <dbReference type="Rhea" id="RHEA-COMP:9863"/>
        <dbReference type="Rhea" id="RHEA-COMP:11604"/>
        <dbReference type="ChEBI" id="CHEBI:15378"/>
        <dbReference type="ChEBI" id="CHEBI:29999"/>
        <dbReference type="ChEBI" id="CHEBI:30616"/>
        <dbReference type="ChEBI" id="CHEBI:83421"/>
        <dbReference type="ChEBI" id="CHEBI:456216"/>
        <dbReference type="EC" id="2.7.11.22"/>
    </reaction>
</comment>
<dbReference type="InterPro" id="IPR050108">
    <property type="entry name" value="CDK"/>
</dbReference>
<dbReference type="PANTHER" id="PTHR24056">
    <property type="entry name" value="CELL DIVISION PROTEIN KINASE"/>
    <property type="match status" value="1"/>
</dbReference>
<feature type="compositionally biased region" description="Polar residues" evidence="12">
    <location>
        <begin position="1"/>
        <end position="16"/>
    </location>
</feature>
<dbReference type="SMART" id="SM00220">
    <property type="entry name" value="S_TKc"/>
    <property type="match status" value="1"/>
</dbReference>
<feature type="binding site" evidence="10">
    <location>
        <position position="155"/>
    </location>
    <ligand>
        <name>ATP</name>
        <dbReference type="ChEBI" id="CHEBI:30616"/>
    </ligand>
</feature>
<feature type="region of interest" description="Disordered" evidence="12">
    <location>
        <begin position="1"/>
        <end position="122"/>
    </location>
</feature>
<comment type="catalytic activity">
    <reaction evidence="8">
        <text>L-threonyl-[protein] + ATP = O-phospho-L-threonyl-[protein] + ADP + H(+)</text>
        <dbReference type="Rhea" id="RHEA:46608"/>
        <dbReference type="Rhea" id="RHEA-COMP:11060"/>
        <dbReference type="Rhea" id="RHEA-COMP:11605"/>
        <dbReference type="ChEBI" id="CHEBI:15378"/>
        <dbReference type="ChEBI" id="CHEBI:30013"/>
        <dbReference type="ChEBI" id="CHEBI:30616"/>
        <dbReference type="ChEBI" id="CHEBI:61977"/>
        <dbReference type="ChEBI" id="CHEBI:456216"/>
        <dbReference type="EC" id="2.7.11.22"/>
    </reaction>
</comment>
<keyword evidence="7 10" id="KW-0067">ATP-binding</keyword>
<name>A0ABR0KJK6_9EURO</name>
<protein>
    <recommendedName>
        <fullName evidence="2">cyclin-dependent kinase</fullName>
        <ecNumber evidence="2">2.7.11.22</ecNumber>
    </recommendedName>
</protein>
<comment type="similarity">
    <text evidence="1">Belongs to the protein kinase superfamily. CMGC Ser/Thr protein kinase family. CDC2/CDKX subfamily.</text>
</comment>
<reference evidence="14 15" key="1">
    <citation type="submission" date="2023-08" db="EMBL/GenBank/DDBJ databases">
        <title>Black Yeasts Isolated from many extreme environments.</title>
        <authorList>
            <person name="Coleine C."/>
            <person name="Stajich J.E."/>
            <person name="Selbmann L."/>
        </authorList>
    </citation>
    <scope>NUCLEOTIDE SEQUENCE [LARGE SCALE GENOMIC DNA]</scope>
    <source>
        <strain evidence="14 15">CCFEE 5885</strain>
    </source>
</reference>
<dbReference type="PROSITE" id="PS00108">
    <property type="entry name" value="PROTEIN_KINASE_ST"/>
    <property type="match status" value="1"/>
</dbReference>
<evidence type="ECO:0000256" key="7">
    <source>
        <dbReference type="ARBA" id="ARBA00022840"/>
    </source>
</evidence>
<evidence type="ECO:0000313" key="14">
    <source>
        <dbReference type="EMBL" id="KAK5098527.1"/>
    </source>
</evidence>
<keyword evidence="4" id="KW-0808">Transferase</keyword>
<organism evidence="14 15">
    <name type="scientific">Lithohypha guttulata</name>
    <dbReference type="NCBI Taxonomy" id="1690604"/>
    <lineage>
        <taxon>Eukaryota</taxon>
        <taxon>Fungi</taxon>
        <taxon>Dikarya</taxon>
        <taxon>Ascomycota</taxon>
        <taxon>Pezizomycotina</taxon>
        <taxon>Eurotiomycetes</taxon>
        <taxon>Chaetothyriomycetidae</taxon>
        <taxon>Chaetothyriales</taxon>
        <taxon>Trichomeriaceae</taxon>
        <taxon>Lithohypha</taxon>
    </lineage>
</organism>
<evidence type="ECO:0000256" key="9">
    <source>
        <dbReference type="ARBA" id="ARBA00048367"/>
    </source>
</evidence>
<evidence type="ECO:0000259" key="13">
    <source>
        <dbReference type="PROSITE" id="PS50011"/>
    </source>
</evidence>
<evidence type="ECO:0000256" key="12">
    <source>
        <dbReference type="SAM" id="MobiDB-lite"/>
    </source>
</evidence>
<dbReference type="PANTHER" id="PTHR24056:SF46">
    <property type="entry name" value="CYCLIN-DEPENDENT KINASE 5"/>
    <property type="match status" value="1"/>
</dbReference>
<dbReference type="EC" id="2.7.11.22" evidence="2"/>
<dbReference type="PROSITE" id="PS50011">
    <property type="entry name" value="PROTEIN_KINASE_DOM"/>
    <property type="match status" value="1"/>
</dbReference>
<keyword evidence="3 11" id="KW-0723">Serine/threonine-protein kinase</keyword>
<keyword evidence="5 10" id="KW-0547">Nucleotide-binding</keyword>
<dbReference type="SUPFAM" id="SSF56112">
    <property type="entry name" value="Protein kinase-like (PK-like)"/>
    <property type="match status" value="1"/>
</dbReference>
<dbReference type="EMBL" id="JAVRRG010000014">
    <property type="protein sequence ID" value="KAK5098527.1"/>
    <property type="molecule type" value="Genomic_DNA"/>
</dbReference>
<evidence type="ECO:0000256" key="5">
    <source>
        <dbReference type="ARBA" id="ARBA00022741"/>
    </source>
</evidence>
<dbReference type="InterPro" id="IPR000719">
    <property type="entry name" value="Prot_kinase_dom"/>
</dbReference>
<evidence type="ECO:0000256" key="4">
    <source>
        <dbReference type="ARBA" id="ARBA00022679"/>
    </source>
</evidence>
<evidence type="ECO:0000256" key="3">
    <source>
        <dbReference type="ARBA" id="ARBA00022527"/>
    </source>
</evidence>
<dbReference type="Gene3D" id="1.10.510.10">
    <property type="entry name" value="Transferase(Phosphotransferase) domain 1"/>
    <property type="match status" value="1"/>
</dbReference>
<dbReference type="PROSITE" id="PS00107">
    <property type="entry name" value="PROTEIN_KINASE_ATP"/>
    <property type="match status" value="1"/>
</dbReference>
<dbReference type="Proteomes" id="UP001345013">
    <property type="component" value="Unassembled WGS sequence"/>
</dbReference>